<reference evidence="2" key="1">
    <citation type="journal article" date="2019" name="Int. J. Syst. Evol. Microbiol.">
        <title>The Global Catalogue of Microorganisms (GCM) 10K type strain sequencing project: providing services to taxonomists for standard genome sequencing and annotation.</title>
        <authorList>
            <consortium name="The Broad Institute Genomics Platform"/>
            <consortium name="The Broad Institute Genome Sequencing Center for Infectious Disease"/>
            <person name="Wu L."/>
            <person name="Ma J."/>
        </authorList>
    </citation>
    <scope>NUCLEOTIDE SEQUENCE [LARGE SCALE GENOMIC DNA]</scope>
    <source>
        <strain evidence="2">KCTC 52487</strain>
    </source>
</reference>
<keyword evidence="2" id="KW-1185">Reference proteome</keyword>
<gene>
    <name evidence="1" type="ORF">ACFOOR_04595</name>
</gene>
<accession>A0ABV6ZVB1</accession>
<dbReference type="EMBL" id="JBHRSV010000002">
    <property type="protein sequence ID" value="MFC2925379.1"/>
    <property type="molecule type" value="Genomic_DNA"/>
</dbReference>
<evidence type="ECO:0000313" key="1">
    <source>
        <dbReference type="EMBL" id="MFC2925379.1"/>
    </source>
</evidence>
<dbReference type="InterPro" id="IPR007813">
    <property type="entry name" value="PilN"/>
</dbReference>
<organism evidence="1 2">
    <name type="scientific">Hyphobacterium vulgare</name>
    <dbReference type="NCBI Taxonomy" id="1736751"/>
    <lineage>
        <taxon>Bacteria</taxon>
        <taxon>Pseudomonadati</taxon>
        <taxon>Pseudomonadota</taxon>
        <taxon>Alphaproteobacteria</taxon>
        <taxon>Maricaulales</taxon>
        <taxon>Maricaulaceae</taxon>
        <taxon>Hyphobacterium</taxon>
    </lineage>
</organism>
<protein>
    <submittedName>
        <fullName evidence="1">PilN domain-containing protein</fullName>
    </submittedName>
</protein>
<proteinExistence type="predicted"/>
<dbReference type="Proteomes" id="UP001595379">
    <property type="component" value="Unassembled WGS sequence"/>
</dbReference>
<dbReference type="RefSeq" id="WP_343164996.1">
    <property type="nucleotide sequence ID" value="NZ_JBHRSV010000002.1"/>
</dbReference>
<evidence type="ECO:0000313" key="2">
    <source>
        <dbReference type="Proteomes" id="UP001595379"/>
    </source>
</evidence>
<dbReference type="Pfam" id="PF05137">
    <property type="entry name" value="PilN"/>
    <property type="match status" value="1"/>
</dbReference>
<name>A0ABV6ZVB1_9PROT</name>
<sequence length="340" mass="36372">MSGFAEQARLALRQWTADVDDAASRLPLAGGLFARRWRVLLVEPGRMRYRDGRGGETIIPSGMSPTEAGAGIAALNRSGPLVLRFASSLGFRRNARFPSAARAHLDDAARLALPRLSPLGAAETAHALERDTLREADGWIDVSLALVRRSDLDTALARADALGLKAFACDLARADIDAAPVCDLREGRRAPSAGHSAFRWVTGVAAVLFLVSAGMLLDTRFRLAPRLAAVETPAEIEASLQAAIRQARAKLAADPLTVALNDLSRRLPDGAYVTDISFDRGELRVSGLAWDAAATISALDSAPEFSNITFPSATVRDEATGRERFDLSMRHVAVQPEAGE</sequence>
<comment type="caution">
    <text evidence="1">The sequence shown here is derived from an EMBL/GenBank/DDBJ whole genome shotgun (WGS) entry which is preliminary data.</text>
</comment>